<dbReference type="RefSeq" id="WP_236090645.1">
    <property type="nucleotide sequence ID" value="NZ_JAKGSG010000050.1"/>
</dbReference>
<comment type="caution">
    <text evidence="2">The sequence shown here is derived from an EMBL/GenBank/DDBJ whole genome shotgun (WGS) entry which is preliminary data.</text>
</comment>
<feature type="region of interest" description="Disordered" evidence="1">
    <location>
        <begin position="46"/>
        <end position="106"/>
    </location>
</feature>
<evidence type="ECO:0000313" key="2">
    <source>
        <dbReference type="EMBL" id="MCF4122854.1"/>
    </source>
</evidence>
<accession>A0AA41QG57</accession>
<feature type="region of interest" description="Disordered" evidence="1">
    <location>
        <begin position="1"/>
        <end position="33"/>
    </location>
</feature>
<dbReference type="EMBL" id="JAKGSG010000050">
    <property type="protein sequence ID" value="MCF4122854.1"/>
    <property type="molecule type" value="Genomic_DNA"/>
</dbReference>
<proteinExistence type="predicted"/>
<name>A0AA41QG57_9MICO</name>
<protein>
    <submittedName>
        <fullName evidence="2">Uncharacterized protein</fullName>
    </submittedName>
</protein>
<reference evidence="2" key="1">
    <citation type="submission" date="2022-01" db="EMBL/GenBank/DDBJ databases">
        <title>Antribacter sp. nov., isolated from Guizhou of China.</title>
        <authorList>
            <person name="Chengliang C."/>
            <person name="Ya Z."/>
        </authorList>
    </citation>
    <scope>NUCLEOTIDE SEQUENCE</scope>
    <source>
        <strain evidence="2">KLBMP 9083</strain>
    </source>
</reference>
<gene>
    <name evidence="2" type="ORF">L1785_17900</name>
</gene>
<keyword evidence="3" id="KW-1185">Reference proteome</keyword>
<feature type="compositionally biased region" description="Pro residues" evidence="1">
    <location>
        <begin position="23"/>
        <end position="33"/>
    </location>
</feature>
<evidence type="ECO:0000256" key="1">
    <source>
        <dbReference type="SAM" id="MobiDB-lite"/>
    </source>
</evidence>
<sequence length="254" mass="26829">MPRRTAEANDPEAGALVADAPVVDPPVADPPVVDPPVVVAPVVDQLEPYGGAGAPGVVTGTRRGRHFADPHEPEPQPEPAPDPEPQPDPEPDPEPAPAPVPEPEPESRVIIDAVPALPSRPLPEADSADGDEWVDTQTGYLSIPRDLVAQAEPLAQPSLDATAVFEPAEPVHVVRPARFTRAPLTARDAEYACRYRVAVMYGTDGPSLRVRSVQTEAGQATVHLAEPDGSSAYHMTVEQVPGGVRVTRCRQIAG</sequence>
<dbReference type="AlphaFoldDB" id="A0AA41QG57"/>
<organism evidence="2 3">
    <name type="scientific">Antribacter soli</name>
    <dbReference type="NCBI Taxonomy" id="2910976"/>
    <lineage>
        <taxon>Bacteria</taxon>
        <taxon>Bacillati</taxon>
        <taxon>Actinomycetota</taxon>
        <taxon>Actinomycetes</taxon>
        <taxon>Micrococcales</taxon>
        <taxon>Promicromonosporaceae</taxon>
        <taxon>Antribacter</taxon>
    </lineage>
</organism>
<evidence type="ECO:0000313" key="3">
    <source>
        <dbReference type="Proteomes" id="UP001165405"/>
    </source>
</evidence>
<dbReference type="Proteomes" id="UP001165405">
    <property type="component" value="Unassembled WGS sequence"/>
</dbReference>